<evidence type="ECO:0000313" key="3">
    <source>
        <dbReference type="Proteomes" id="UP000192257"/>
    </source>
</evidence>
<feature type="region of interest" description="Disordered" evidence="1">
    <location>
        <begin position="33"/>
        <end position="69"/>
    </location>
</feature>
<gene>
    <name evidence="2" type="ORF">TM35_000401910</name>
</gene>
<feature type="compositionally biased region" description="Polar residues" evidence="1">
    <location>
        <begin position="210"/>
        <end position="225"/>
    </location>
</feature>
<name>A0A1X0NJH5_9TRYP</name>
<comment type="caution">
    <text evidence="2">The sequence shown here is derived from an EMBL/GenBank/DDBJ whole genome shotgun (WGS) entry which is preliminary data.</text>
</comment>
<feature type="region of interest" description="Disordered" evidence="1">
    <location>
        <begin position="90"/>
        <end position="111"/>
    </location>
</feature>
<evidence type="ECO:0000313" key="2">
    <source>
        <dbReference type="EMBL" id="ORC84924.1"/>
    </source>
</evidence>
<dbReference type="AlphaFoldDB" id="A0A1X0NJH5"/>
<dbReference type="GeneID" id="39989586"/>
<dbReference type="EMBL" id="NBCO01000040">
    <property type="protein sequence ID" value="ORC84924.1"/>
    <property type="molecule type" value="Genomic_DNA"/>
</dbReference>
<organism evidence="2 3">
    <name type="scientific">Trypanosoma theileri</name>
    <dbReference type="NCBI Taxonomy" id="67003"/>
    <lineage>
        <taxon>Eukaryota</taxon>
        <taxon>Discoba</taxon>
        <taxon>Euglenozoa</taxon>
        <taxon>Kinetoplastea</taxon>
        <taxon>Metakinetoplastina</taxon>
        <taxon>Trypanosomatida</taxon>
        <taxon>Trypanosomatidae</taxon>
        <taxon>Trypanosoma</taxon>
    </lineage>
</organism>
<protein>
    <submittedName>
        <fullName evidence="2">Uncharacterized protein</fullName>
    </submittedName>
</protein>
<keyword evidence="3" id="KW-1185">Reference proteome</keyword>
<feature type="region of interest" description="Disordered" evidence="1">
    <location>
        <begin position="200"/>
        <end position="283"/>
    </location>
</feature>
<evidence type="ECO:0000256" key="1">
    <source>
        <dbReference type="SAM" id="MobiDB-lite"/>
    </source>
</evidence>
<proteinExistence type="predicted"/>
<feature type="compositionally biased region" description="Basic residues" evidence="1">
    <location>
        <begin position="263"/>
        <end position="283"/>
    </location>
</feature>
<sequence>MNTEARASRICTEGTFSRWETSTPHFGTLLIRRPNGDARHNNRKCTGTRDTTTPTARNLSIDNTPPGNDFQKRVYGNSSALARSVHRGAGIRGQPHRKGHVDPHNMGTTGFHTTKIHTVYSAEKPRHDRRKYSATYRKFAIGKNQRDSIYAHTDRHDGVRENDHSNVFNGLAKNGSAGPVKTSTSNVKMGIGYDKRCSYKGKKKSGFKTGMSSSESMGRNNTTPKTKFRTARTRSQCHNIGLGRAAKNLQKRPAQSGQARGNSRSRRTTGSRNHKRNDKRRKS</sequence>
<dbReference type="RefSeq" id="XP_028878990.1">
    <property type="nucleotide sequence ID" value="XM_029029806.1"/>
</dbReference>
<dbReference type="VEuPathDB" id="TriTrypDB:TM35_000401910"/>
<dbReference type="Proteomes" id="UP000192257">
    <property type="component" value="Unassembled WGS sequence"/>
</dbReference>
<accession>A0A1X0NJH5</accession>
<reference evidence="2 3" key="1">
    <citation type="submission" date="2017-03" db="EMBL/GenBank/DDBJ databases">
        <title>An alternative strategy for trypanosome survival in the mammalian bloodstream revealed through genome and transcriptome analysis of the ubiquitous bovine parasite Trypanosoma (Megatrypanum) theileri.</title>
        <authorList>
            <person name="Kelly S."/>
            <person name="Ivens A."/>
            <person name="Mott A."/>
            <person name="O'Neill E."/>
            <person name="Emms D."/>
            <person name="Macleod O."/>
            <person name="Voorheis P."/>
            <person name="Matthews J."/>
            <person name="Matthews K."/>
            <person name="Carrington M."/>
        </authorList>
    </citation>
    <scope>NUCLEOTIDE SEQUENCE [LARGE SCALE GENOMIC DNA]</scope>
    <source>
        <strain evidence="2">Edinburgh</strain>
    </source>
</reference>
<feature type="compositionally biased region" description="Polar residues" evidence="1">
    <location>
        <begin position="56"/>
        <end position="66"/>
    </location>
</feature>